<dbReference type="AlphaFoldDB" id="A0A0E9WN19"/>
<reference evidence="1" key="1">
    <citation type="submission" date="2014-11" db="EMBL/GenBank/DDBJ databases">
        <authorList>
            <person name="Amaro Gonzalez C."/>
        </authorList>
    </citation>
    <scope>NUCLEOTIDE SEQUENCE</scope>
</reference>
<proteinExistence type="predicted"/>
<organism evidence="1">
    <name type="scientific">Anguilla anguilla</name>
    <name type="common">European freshwater eel</name>
    <name type="synonym">Muraena anguilla</name>
    <dbReference type="NCBI Taxonomy" id="7936"/>
    <lineage>
        <taxon>Eukaryota</taxon>
        <taxon>Metazoa</taxon>
        <taxon>Chordata</taxon>
        <taxon>Craniata</taxon>
        <taxon>Vertebrata</taxon>
        <taxon>Euteleostomi</taxon>
        <taxon>Actinopterygii</taxon>
        <taxon>Neopterygii</taxon>
        <taxon>Teleostei</taxon>
        <taxon>Anguilliformes</taxon>
        <taxon>Anguillidae</taxon>
        <taxon>Anguilla</taxon>
    </lineage>
</organism>
<reference evidence="1" key="2">
    <citation type="journal article" date="2015" name="Fish Shellfish Immunol.">
        <title>Early steps in the European eel (Anguilla anguilla)-Vibrio vulnificus interaction in the gills: Role of the RtxA13 toxin.</title>
        <authorList>
            <person name="Callol A."/>
            <person name="Pajuelo D."/>
            <person name="Ebbesson L."/>
            <person name="Teles M."/>
            <person name="MacKenzie S."/>
            <person name="Amaro C."/>
        </authorList>
    </citation>
    <scope>NUCLEOTIDE SEQUENCE</scope>
</reference>
<dbReference type="EMBL" id="GBXM01017602">
    <property type="protein sequence ID" value="JAH90975.1"/>
    <property type="molecule type" value="Transcribed_RNA"/>
</dbReference>
<protein>
    <submittedName>
        <fullName evidence="1">Uncharacterized protein</fullName>
    </submittedName>
</protein>
<evidence type="ECO:0000313" key="1">
    <source>
        <dbReference type="EMBL" id="JAH90975.1"/>
    </source>
</evidence>
<sequence>MSGNTDHVNKRSPTTWKIDSITHTLATMYYTTGHMKYFLFMGNTLGT</sequence>
<name>A0A0E9WN19_ANGAN</name>
<accession>A0A0E9WN19</accession>